<comment type="caution">
    <text evidence="1">The sequence shown here is derived from an EMBL/GenBank/DDBJ whole genome shotgun (WGS) entry which is preliminary data.</text>
</comment>
<evidence type="ECO:0000313" key="1">
    <source>
        <dbReference type="EMBL" id="MPM67231.1"/>
    </source>
</evidence>
<dbReference type="InterPro" id="IPR011990">
    <property type="entry name" value="TPR-like_helical_dom_sf"/>
</dbReference>
<accession>A0A645BRI4</accession>
<gene>
    <name evidence="1" type="ORF">SDC9_114152</name>
</gene>
<dbReference type="Gene3D" id="1.25.40.10">
    <property type="entry name" value="Tetratricopeptide repeat domain"/>
    <property type="match status" value="1"/>
</dbReference>
<dbReference type="Pfam" id="PF13181">
    <property type="entry name" value="TPR_8"/>
    <property type="match status" value="1"/>
</dbReference>
<name>A0A645BRI4_9ZZZZ</name>
<dbReference type="InterPro" id="IPR019734">
    <property type="entry name" value="TPR_rpt"/>
</dbReference>
<protein>
    <recommendedName>
        <fullName evidence="2">Tetratricopeptide repeat protein</fullName>
    </recommendedName>
</protein>
<reference evidence="1" key="1">
    <citation type="submission" date="2019-08" db="EMBL/GenBank/DDBJ databases">
        <authorList>
            <person name="Kucharzyk K."/>
            <person name="Murdoch R.W."/>
            <person name="Higgins S."/>
            <person name="Loffler F."/>
        </authorList>
    </citation>
    <scope>NUCLEOTIDE SEQUENCE</scope>
</reference>
<proteinExistence type="predicted"/>
<organism evidence="1">
    <name type="scientific">bioreactor metagenome</name>
    <dbReference type="NCBI Taxonomy" id="1076179"/>
    <lineage>
        <taxon>unclassified sequences</taxon>
        <taxon>metagenomes</taxon>
        <taxon>ecological metagenomes</taxon>
    </lineage>
</organism>
<evidence type="ECO:0008006" key="2">
    <source>
        <dbReference type="Google" id="ProtNLM"/>
    </source>
</evidence>
<sequence>MTNLNIGKIYDKQGKKELAISQYKKILKMPDFNNAHSEAKNYIENALSNK</sequence>
<dbReference type="AlphaFoldDB" id="A0A645BRI4"/>
<dbReference type="EMBL" id="VSSQ01021564">
    <property type="protein sequence ID" value="MPM67231.1"/>
    <property type="molecule type" value="Genomic_DNA"/>
</dbReference>